<organism evidence="10 11">
    <name type="scientific">Vitrella brassicaformis (strain CCMP3155)</name>
    <dbReference type="NCBI Taxonomy" id="1169540"/>
    <lineage>
        <taxon>Eukaryota</taxon>
        <taxon>Sar</taxon>
        <taxon>Alveolata</taxon>
        <taxon>Colpodellida</taxon>
        <taxon>Vitrellaceae</taxon>
        <taxon>Vitrella</taxon>
    </lineage>
</organism>
<comment type="subcellular location">
    <subcellularLocation>
        <location evidence="1">Cytoplasm</location>
    </subcellularLocation>
</comment>
<dbReference type="CDD" id="cd14309">
    <property type="entry name" value="UBA_scDdi1_like"/>
    <property type="match status" value="1"/>
</dbReference>
<keyword evidence="11" id="KW-1185">Reference proteome</keyword>
<accession>A0A0G4EJS6</accession>
<keyword evidence="6" id="KW-0378">Hydrolase</keyword>
<dbReference type="InterPro" id="IPR000626">
    <property type="entry name" value="Ubiquitin-like_dom"/>
</dbReference>
<sequence length="493" mass="52484">MSMQLTFINQVTGQTGALELPDDMAVSALPTLLEDQLAIPAAQQAFVHNGKPLVPTQTLKEAGLSNGELVMVVDRRMLMAQRPANPPMARAGAPAAAGGGAGASSSASSGSAGANPLAAFDFSRINVNRQQQQQRQQQPQAPQELPPEHWEQLAQRFIQANHPRNDPHAYGTLVSMHPPLADAVKRDDLKEVSRFMRENAERHFKAEEERLRQMRLAAEDPFNLELQHRVEQEILEKRVDEQYEMAQEHMPEAFGQVFMLYIDCEINDIPLKAFVDSGAQSTIMSVKCMERCHLGKNLDKRFAGIAKGVGTSKIVGRIHIVKMKLGNGYFPCSITVLEDDKVDFLFGLDMLRRHQAIIDLKANVLRVGDETVPFLSEAEVGGTAFGGWDSPTQRKSEGGGQPSGAANTTGGAAGGPSTSSTTSASAGAAPPAAAAAAAGAAGAAGAQGGSAVEQLVGLGFSRQDAENALRSAGGSVELAAALLFEQLQASTMR</sequence>
<feature type="compositionally biased region" description="Low complexity" evidence="7">
    <location>
        <begin position="129"/>
        <end position="143"/>
    </location>
</feature>
<evidence type="ECO:0000259" key="8">
    <source>
        <dbReference type="PROSITE" id="PS50030"/>
    </source>
</evidence>
<dbReference type="VEuPathDB" id="CryptoDB:Vbra_20383"/>
<dbReference type="SMART" id="SM00165">
    <property type="entry name" value="UBA"/>
    <property type="match status" value="1"/>
</dbReference>
<dbReference type="SUPFAM" id="SSF50630">
    <property type="entry name" value="Acid proteases"/>
    <property type="match status" value="1"/>
</dbReference>
<proteinExistence type="inferred from homology"/>
<dbReference type="GO" id="GO:0005737">
    <property type="term" value="C:cytoplasm"/>
    <property type="evidence" value="ECO:0007669"/>
    <property type="project" value="UniProtKB-SubCell"/>
</dbReference>
<dbReference type="STRING" id="1169540.A0A0G4EJS6"/>
<dbReference type="InterPro" id="IPR021109">
    <property type="entry name" value="Peptidase_aspartic_dom_sf"/>
</dbReference>
<comment type="similarity">
    <text evidence="2">Belongs to the DDI1 family.</text>
</comment>
<feature type="domain" description="Ubiquitin-like" evidence="9">
    <location>
        <begin position="1"/>
        <end position="76"/>
    </location>
</feature>
<dbReference type="InterPro" id="IPR015940">
    <property type="entry name" value="UBA"/>
</dbReference>
<dbReference type="InterPro" id="IPR029071">
    <property type="entry name" value="Ubiquitin-like_domsf"/>
</dbReference>
<evidence type="ECO:0000256" key="6">
    <source>
        <dbReference type="ARBA" id="ARBA00022801"/>
    </source>
</evidence>
<dbReference type="CDD" id="cd05479">
    <property type="entry name" value="RP_DDI"/>
    <property type="match status" value="1"/>
</dbReference>
<dbReference type="InParanoid" id="A0A0G4EJS6"/>
<dbReference type="Gene3D" id="3.10.20.90">
    <property type="entry name" value="Phosphatidylinositol 3-kinase Catalytic Subunit, Chain A, domain 1"/>
    <property type="match status" value="1"/>
</dbReference>
<reference evidence="10 11" key="1">
    <citation type="submission" date="2014-11" db="EMBL/GenBank/DDBJ databases">
        <authorList>
            <person name="Zhu J."/>
            <person name="Qi W."/>
            <person name="Song R."/>
        </authorList>
    </citation>
    <scope>NUCLEOTIDE SEQUENCE [LARGE SCALE GENOMIC DNA]</scope>
</reference>
<dbReference type="EMBL" id="CDMY01000246">
    <property type="protein sequence ID" value="CEL96765.1"/>
    <property type="molecule type" value="Genomic_DNA"/>
</dbReference>
<dbReference type="GO" id="GO:0006508">
    <property type="term" value="P:proteolysis"/>
    <property type="evidence" value="ECO:0007669"/>
    <property type="project" value="UniProtKB-KW"/>
</dbReference>
<dbReference type="Proteomes" id="UP000041254">
    <property type="component" value="Unassembled WGS sequence"/>
</dbReference>
<dbReference type="PROSITE" id="PS50053">
    <property type="entry name" value="UBIQUITIN_2"/>
    <property type="match status" value="1"/>
</dbReference>
<protein>
    <recommendedName>
        <fullName evidence="12">UBA domain-containing protein</fullName>
    </recommendedName>
</protein>
<dbReference type="AlphaFoldDB" id="A0A0G4EJS6"/>
<dbReference type="InterPro" id="IPR033882">
    <property type="entry name" value="DDI1_N"/>
</dbReference>
<gene>
    <name evidence="10" type="ORF">Vbra_20383</name>
</gene>
<dbReference type="Pfam" id="PF00627">
    <property type="entry name" value="UBA"/>
    <property type="match status" value="1"/>
</dbReference>
<evidence type="ECO:0000313" key="10">
    <source>
        <dbReference type="EMBL" id="CEL96765.1"/>
    </source>
</evidence>
<feature type="compositionally biased region" description="Low complexity" evidence="7">
    <location>
        <begin position="403"/>
        <end position="426"/>
    </location>
</feature>
<dbReference type="Pfam" id="PF09668">
    <property type="entry name" value="Asp_protease"/>
    <property type="match status" value="1"/>
</dbReference>
<evidence type="ECO:0000256" key="1">
    <source>
        <dbReference type="ARBA" id="ARBA00004496"/>
    </source>
</evidence>
<feature type="region of interest" description="Disordered" evidence="7">
    <location>
        <begin position="84"/>
        <end position="115"/>
    </location>
</feature>
<evidence type="ECO:0000256" key="2">
    <source>
        <dbReference type="ARBA" id="ARBA00009136"/>
    </source>
</evidence>
<dbReference type="SMART" id="SM00213">
    <property type="entry name" value="UBQ"/>
    <property type="match status" value="1"/>
</dbReference>
<dbReference type="OMA" id="GHRLNAF"/>
<dbReference type="InterPro" id="IPR009060">
    <property type="entry name" value="UBA-like_sf"/>
</dbReference>
<evidence type="ECO:0000256" key="5">
    <source>
        <dbReference type="ARBA" id="ARBA00022750"/>
    </source>
</evidence>
<dbReference type="CDD" id="cd01796">
    <property type="entry name" value="Ubl_Ddi1_like"/>
    <property type="match status" value="1"/>
</dbReference>
<dbReference type="OrthoDB" id="1047367at2759"/>
<feature type="compositionally biased region" description="Low complexity" evidence="7">
    <location>
        <begin position="87"/>
        <end position="96"/>
    </location>
</feature>
<dbReference type="SUPFAM" id="SSF54236">
    <property type="entry name" value="Ubiquitin-like"/>
    <property type="match status" value="1"/>
</dbReference>
<dbReference type="PhylomeDB" id="A0A0G4EJS6"/>
<keyword evidence="4" id="KW-0645">Protease</keyword>
<evidence type="ECO:0000259" key="9">
    <source>
        <dbReference type="PROSITE" id="PS50053"/>
    </source>
</evidence>
<feature type="region of interest" description="Disordered" evidence="7">
    <location>
        <begin position="128"/>
        <end position="147"/>
    </location>
</feature>
<evidence type="ECO:0000256" key="7">
    <source>
        <dbReference type="SAM" id="MobiDB-lite"/>
    </source>
</evidence>
<dbReference type="InterPro" id="IPR019103">
    <property type="entry name" value="Peptidase_aspartic_DDI1-type"/>
</dbReference>
<dbReference type="PROSITE" id="PS50030">
    <property type="entry name" value="UBA"/>
    <property type="match status" value="1"/>
</dbReference>
<evidence type="ECO:0000256" key="3">
    <source>
        <dbReference type="ARBA" id="ARBA00022490"/>
    </source>
</evidence>
<feature type="region of interest" description="Disordered" evidence="7">
    <location>
        <begin position="383"/>
        <end position="426"/>
    </location>
</feature>
<dbReference type="PANTHER" id="PTHR15397:SF3">
    <property type="entry name" value="DNA DAMAGE INDUCIBLE 1 HOMOLOG 2"/>
    <property type="match status" value="1"/>
</dbReference>
<dbReference type="SUPFAM" id="SSF46934">
    <property type="entry name" value="UBA-like"/>
    <property type="match status" value="1"/>
</dbReference>
<keyword evidence="5" id="KW-0064">Aspartyl protease</keyword>
<evidence type="ECO:0000313" key="11">
    <source>
        <dbReference type="Proteomes" id="UP000041254"/>
    </source>
</evidence>
<dbReference type="Pfam" id="PF00240">
    <property type="entry name" value="ubiquitin"/>
    <property type="match status" value="1"/>
</dbReference>
<evidence type="ECO:0008006" key="12">
    <source>
        <dbReference type="Google" id="ProtNLM"/>
    </source>
</evidence>
<keyword evidence="3" id="KW-0963">Cytoplasm</keyword>
<dbReference type="Gene3D" id="2.40.70.10">
    <property type="entry name" value="Acid Proteases"/>
    <property type="match status" value="1"/>
</dbReference>
<dbReference type="PANTHER" id="PTHR15397">
    <property type="entry name" value="SODIUM-GLUCOSE COTRANSPORTER REGULATORY PROTEIN -RELATED"/>
    <property type="match status" value="1"/>
</dbReference>
<feature type="domain" description="UBA" evidence="8">
    <location>
        <begin position="443"/>
        <end position="486"/>
    </location>
</feature>
<name>A0A0G4EJS6_VITBC</name>
<evidence type="ECO:0000256" key="4">
    <source>
        <dbReference type="ARBA" id="ARBA00022670"/>
    </source>
</evidence>
<dbReference type="Gene3D" id="1.10.8.10">
    <property type="entry name" value="DNA helicase RuvA subunit, C-terminal domain"/>
    <property type="match status" value="1"/>
</dbReference>
<feature type="compositionally biased region" description="Low complexity" evidence="7">
    <location>
        <begin position="103"/>
        <end position="115"/>
    </location>
</feature>
<dbReference type="GO" id="GO:0004190">
    <property type="term" value="F:aspartic-type endopeptidase activity"/>
    <property type="evidence" value="ECO:0007669"/>
    <property type="project" value="UniProtKB-KW"/>
</dbReference>